<sequence>MPRQYRPRGTAHRALAARGGPDRDAGEMTAAAPGAEPLATAPYRRNQELRAAPGVAARAAPAPSASPRGEALPPQVAARARRGGLPPADAPRSTVAAVPRSGPTPWGTPSTTASGAPSSWALSDDEQEGSEAPRVWALRGGGEPARAWRVKNTLLELYLLEDCSERPRRARSAPPPARASGECQAEAASESSGKEQFAEVVSAPRVPTVGSALHMSNKCRPCAFVLSSGCTSGENCAFCHLCGPDAKKRRQRERWDEKRRAWRASKRGLRLAPAGR</sequence>
<evidence type="ECO:0008006" key="4">
    <source>
        <dbReference type="Google" id="ProtNLM"/>
    </source>
</evidence>
<proteinExistence type="predicted"/>
<feature type="compositionally biased region" description="Basic residues" evidence="1">
    <location>
        <begin position="260"/>
        <end position="269"/>
    </location>
</feature>
<feature type="compositionally biased region" description="Low complexity" evidence="1">
    <location>
        <begin position="51"/>
        <end position="71"/>
    </location>
</feature>
<name>A0ABN9VCA7_9DINO</name>
<dbReference type="Proteomes" id="UP001189429">
    <property type="component" value="Unassembled WGS sequence"/>
</dbReference>
<reference evidence="2" key="1">
    <citation type="submission" date="2023-10" db="EMBL/GenBank/DDBJ databases">
        <authorList>
            <person name="Chen Y."/>
            <person name="Shah S."/>
            <person name="Dougan E. K."/>
            <person name="Thang M."/>
            <person name="Chan C."/>
        </authorList>
    </citation>
    <scope>NUCLEOTIDE SEQUENCE [LARGE SCALE GENOMIC DNA]</scope>
</reference>
<gene>
    <name evidence="2" type="ORF">PCOR1329_LOCUS55961</name>
</gene>
<evidence type="ECO:0000313" key="3">
    <source>
        <dbReference type="Proteomes" id="UP001189429"/>
    </source>
</evidence>
<feature type="region of interest" description="Disordered" evidence="1">
    <location>
        <begin position="1"/>
        <end position="137"/>
    </location>
</feature>
<evidence type="ECO:0000256" key="1">
    <source>
        <dbReference type="SAM" id="MobiDB-lite"/>
    </source>
</evidence>
<keyword evidence="3" id="KW-1185">Reference proteome</keyword>
<evidence type="ECO:0000313" key="2">
    <source>
        <dbReference type="EMBL" id="CAK0869695.1"/>
    </source>
</evidence>
<comment type="caution">
    <text evidence="2">The sequence shown here is derived from an EMBL/GenBank/DDBJ whole genome shotgun (WGS) entry which is preliminary data.</text>
</comment>
<feature type="compositionally biased region" description="Low complexity" evidence="1">
    <location>
        <begin position="101"/>
        <end position="119"/>
    </location>
</feature>
<feature type="compositionally biased region" description="Basic residues" evidence="1">
    <location>
        <begin position="1"/>
        <end position="11"/>
    </location>
</feature>
<dbReference type="EMBL" id="CAUYUJ010016873">
    <property type="protein sequence ID" value="CAK0869695.1"/>
    <property type="molecule type" value="Genomic_DNA"/>
</dbReference>
<accession>A0ABN9VCA7</accession>
<feature type="region of interest" description="Disordered" evidence="1">
    <location>
        <begin position="165"/>
        <end position="199"/>
    </location>
</feature>
<feature type="region of interest" description="Disordered" evidence="1">
    <location>
        <begin position="250"/>
        <end position="276"/>
    </location>
</feature>
<protein>
    <recommendedName>
        <fullName evidence="4">C3H1-type domain-containing protein</fullName>
    </recommendedName>
</protein>
<feature type="compositionally biased region" description="Low complexity" evidence="1">
    <location>
        <begin position="30"/>
        <end position="42"/>
    </location>
</feature>
<organism evidence="2 3">
    <name type="scientific">Prorocentrum cordatum</name>
    <dbReference type="NCBI Taxonomy" id="2364126"/>
    <lineage>
        <taxon>Eukaryota</taxon>
        <taxon>Sar</taxon>
        <taxon>Alveolata</taxon>
        <taxon>Dinophyceae</taxon>
        <taxon>Prorocentrales</taxon>
        <taxon>Prorocentraceae</taxon>
        <taxon>Prorocentrum</taxon>
    </lineage>
</organism>
<feature type="compositionally biased region" description="Low complexity" evidence="1">
    <location>
        <begin position="83"/>
        <end position="92"/>
    </location>
</feature>